<sequence>MSSKIDYADALDRAVSLALKALREAPDDAEAWGVPAAGLEWTCWETAEHLADDLFFYAAAFAPRRPDLERHTPIAYTRARPQAPYNSIFADPERGVAGLLYVLEVCGAVQVSLTRTASPEARGHHGFGVSDPDGFAAMGIVETLLHTYDITAALTTAWTPPDELCVLALDRLFPDVPREHAPWPTLLWATGRGELPGLERRGTWRWYGEVRDAG</sequence>
<organism evidence="1 2">
    <name type="scientific">Streptomyces polyrhachis</name>
    <dbReference type="NCBI Taxonomy" id="1282885"/>
    <lineage>
        <taxon>Bacteria</taxon>
        <taxon>Bacillati</taxon>
        <taxon>Actinomycetota</taxon>
        <taxon>Actinomycetes</taxon>
        <taxon>Kitasatosporales</taxon>
        <taxon>Streptomycetaceae</taxon>
        <taxon>Streptomyces</taxon>
    </lineage>
</organism>
<evidence type="ECO:0000313" key="1">
    <source>
        <dbReference type="EMBL" id="MFC7219605.1"/>
    </source>
</evidence>
<dbReference type="EMBL" id="JBHSZO010000022">
    <property type="protein sequence ID" value="MFC7219605.1"/>
    <property type="molecule type" value="Genomic_DNA"/>
</dbReference>
<protein>
    <recommendedName>
        <fullName evidence="3">Mycothiol-dependent maleylpyruvate isomerase metal-binding domain-containing protein</fullName>
    </recommendedName>
</protein>
<name>A0ABW2GFV7_9ACTN</name>
<comment type="caution">
    <text evidence="1">The sequence shown here is derived from an EMBL/GenBank/DDBJ whole genome shotgun (WGS) entry which is preliminary data.</text>
</comment>
<keyword evidence="2" id="KW-1185">Reference proteome</keyword>
<evidence type="ECO:0000313" key="2">
    <source>
        <dbReference type="Proteomes" id="UP001596413"/>
    </source>
</evidence>
<evidence type="ECO:0008006" key="3">
    <source>
        <dbReference type="Google" id="ProtNLM"/>
    </source>
</evidence>
<dbReference type="Proteomes" id="UP001596413">
    <property type="component" value="Unassembled WGS sequence"/>
</dbReference>
<proteinExistence type="predicted"/>
<reference evidence="2" key="1">
    <citation type="journal article" date="2019" name="Int. J. Syst. Evol. Microbiol.">
        <title>The Global Catalogue of Microorganisms (GCM) 10K type strain sequencing project: providing services to taxonomists for standard genome sequencing and annotation.</title>
        <authorList>
            <consortium name="The Broad Institute Genomics Platform"/>
            <consortium name="The Broad Institute Genome Sequencing Center for Infectious Disease"/>
            <person name="Wu L."/>
            <person name="Ma J."/>
        </authorList>
    </citation>
    <scope>NUCLEOTIDE SEQUENCE [LARGE SCALE GENOMIC DNA]</scope>
    <source>
        <strain evidence="2">CGMCC 1.13681</strain>
    </source>
</reference>
<dbReference type="RefSeq" id="WP_386415496.1">
    <property type="nucleotide sequence ID" value="NZ_JBHSZO010000022.1"/>
</dbReference>
<gene>
    <name evidence="1" type="ORF">ACFQLX_15725</name>
</gene>
<accession>A0ABW2GFV7</accession>